<dbReference type="GO" id="GO:0000160">
    <property type="term" value="P:phosphorelay signal transduction system"/>
    <property type="evidence" value="ECO:0007669"/>
    <property type="project" value="InterPro"/>
</dbReference>
<evidence type="ECO:0000256" key="4">
    <source>
        <dbReference type="ARBA" id="ARBA00023125"/>
    </source>
</evidence>
<organism evidence="10">
    <name type="scientific">Eiseniibacteriota bacterium</name>
    <dbReference type="NCBI Taxonomy" id="2212470"/>
    <lineage>
        <taxon>Bacteria</taxon>
        <taxon>Candidatus Eiseniibacteriota</taxon>
    </lineage>
</organism>
<dbReference type="CDD" id="cd00009">
    <property type="entry name" value="AAA"/>
    <property type="match status" value="1"/>
</dbReference>
<keyword evidence="2" id="KW-0067">ATP-binding</keyword>
<keyword evidence="6" id="KW-0804">Transcription</keyword>
<dbReference type="PROSITE" id="PS50110">
    <property type="entry name" value="RESPONSE_REGULATORY"/>
    <property type="match status" value="1"/>
</dbReference>
<sequence length="470" mass="50491">MERRGGGSGGMSPAKRAAVLIADDHDNQRRQLRLTLEDEGMEVEDVPDAAAALAAVGRRAFDAVVLDVNMPGMDGLTALVRIAHSDPRVAVVIVTGETLIQRAREAVLRLGAFDLLAKMPEPEDLIGVVAQACDLTRRRRAAHEAAAGPSGAGGADLGIVGRSPAIVALLDQVRRVAPSQGRVLITGENGSGKELVAEAIHRLSKRAEGPFVKLNCAAIPRELVESELFGYERGAFTGAAQPKKGRLELADGGTLFLDEVGDLSIEAQAKLLRAIETGEVERLGGTRSARFDVRIVSATNRDLQSELAGGGFRPDLFYRLNVLPLHVPPLRERRADVALLAAHFLERFCAAEGRAPKRLDDEARAVLEEYHWPGNVRELRNLMERAVVLVEGEVVTAGDLVPWLDPADAGGQEAVGLRGEIEKREADAIRRALESAGWNVTQAAAGLGIDRTNLHRKMRKYGIARRPGGA</sequence>
<dbReference type="SMART" id="SM00382">
    <property type="entry name" value="AAA"/>
    <property type="match status" value="1"/>
</dbReference>
<evidence type="ECO:0000256" key="6">
    <source>
        <dbReference type="ARBA" id="ARBA00023163"/>
    </source>
</evidence>
<dbReference type="InterPro" id="IPR025944">
    <property type="entry name" value="Sigma_54_int_dom_CS"/>
</dbReference>
<keyword evidence="7" id="KW-0597">Phosphoprotein</keyword>
<dbReference type="Pfam" id="PF00072">
    <property type="entry name" value="Response_reg"/>
    <property type="match status" value="1"/>
</dbReference>
<evidence type="ECO:0000259" key="9">
    <source>
        <dbReference type="PROSITE" id="PS50110"/>
    </source>
</evidence>
<gene>
    <name evidence="10" type="ORF">ENR23_09890</name>
</gene>
<dbReference type="FunFam" id="3.40.50.300:FF:000006">
    <property type="entry name" value="DNA-binding transcriptional regulator NtrC"/>
    <property type="match status" value="1"/>
</dbReference>
<feature type="domain" description="Sigma-54 factor interaction" evidence="8">
    <location>
        <begin position="159"/>
        <end position="388"/>
    </location>
</feature>
<dbReference type="InterPro" id="IPR009057">
    <property type="entry name" value="Homeodomain-like_sf"/>
</dbReference>
<dbReference type="AlphaFoldDB" id="A0A832MME2"/>
<dbReference type="InterPro" id="IPR025943">
    <property type="entry name" value="Sigma_54_int_dom_ATP-bd_2"/>
</dbReference>
<dbReference type="GO" id="GO:0005524">
    <property type="term" value="F:ATP binding"/>
    <property type="evidence" value="ECO:0007669"/>
    <property type="project" value="UniProtKB-KW"/>
</dbReference>
<dbReference type="SUPFAM" id="SSF46689">
    <property type="entry name" value="Homeodomain-like"/>
    <property type="match status" value="1"/>
</dbReference>
<dbReference type="InterPro" id="IPR027417">
    <property type="entry name" value="P-loop_NTPase"/>
</dbReference>
<evidence type="ECO:0000259" key="8">
    <source>
        <dbReference type="PROSITE" id="PS50045"/>
    </source>
</evidence>
<dbReference type="SMART" id="SM00448">
    <property type="entry name" value="REC"/>
    <property type="match status" value="1"/>
</dbReference>
<feature type="domain" description="Response regulatory" evidence="9">
    <location>
        <begin position="18"/>
        <end position="133"/>
    </location>
</feature>
<dbReference type="InterPro" id="IPR003593">
    <property type="entry name" value="AAA+_ATPase"/>
</dbReference>
<dbReference type="GO" id="GO:0043565">
    <property type="term" value="F:sequence-specific DNA binding"/>
    <property type="evidence" value="ECO:0007669"/>
    <property type="project" value="InterPro"/>
</dbReference>
<reference evidence="10" key="1">
    <citation type="journal article" date="2020" name="mSystems">
        <title>Genome- and Community-Level Interaction Insights into Carbon Utilization and Element Cycling Functions of Hydrothermarchaeota in Hydrothermal Sediment.</title>
        <authorList>
            <person name="Zhou Z."/>
            <person name="Liu Y."/>
            <person name="Xu W."/>
            <person name="Pan J."/>
            <person name="Luo Z.H."/>
            <person name="Li M."/>
        </authorList>
    </citation>
    <scope>NUCLEOTIDE SEQUENCE [LARGE SCALE GENOMIC DNA]</scope>
    <source>
        <strain evidence="10">SpSt-381</strain>
    </source>
</reference>
<dbReference type="PRINTS" id="PR01590">
    <property type="entry name" value="HTHFIS"/>
</dbReference>
<dbReference type="InterPro" id="IPR002078">
    <property type="entry name" value="Sigma_54_int"/>
</dbReference>
<dbReference type="InterPro" id="IPR058031">
    <property type="entry name" value="AAA_lid_NorR"/>
</dbReference>
<dbReference type="Gene3D" id="1.10.10.60">
    <property type="entry name" value="Homeodomain-like"/>
    <property type="match status" value="1"/>
</dbReference>
<dbReference type="SUPFAM" id="SSF52540">
    <property type="entry name" value="P-loop containing nucleoside triphosphate hydrolases"/>
    <property type="match status" value="1"/>
</dbReference>
<proteinExistence type="predicted"/>
<dbReference type="InterPro" id="IPR002197">
    <property type="entry name" value="HTH_Fis"/>
</dbReference>
<dbReference type="SUPFAM" id="SSF52172">
    <property type="entry name" value="CheY-like"/>
    <property type="match status" value="1"/>
</dbReference>
<dbReference type="Gene3D" id="3.40.50.2300">
    <property type="match status" value="1"/>
</dbReference>
<evidence type="ECO:0000256" key="2">
    <source>
        <dbReference type="ARBA" id="ARBA00022840"/>
    </source>
</evidence>
<evidence type="ECO:0000313" key="10">
    <source>
        <dbReference type="EMBL" id="HGZ43716.1"/>
    </source>
</evidence>
<dbReference type="GO" id="GO:0006355">
    <property type="term" value="P:regulation of DNA-templated transcription"/>
    <property type="evidence" value="ECO:0007669"/>
    <property type="project" value="InterPro"/>
</dbReference>
<dbReference type="InterPro" id="IPR001789">
    <property type="entry name" value="Sig_transdc_resp-reg_receiver"/>
</dbReference>
<feature type="modified residue" description="4-aspartylphosphate" evidence="7">
    <location>
        <position position="67"/>
    </location>
</feature>
<evidence type="ECO:0000256" key="3">
    <source>
        <dbReference type="ARBA" id="ARBA00023015"/>
    </source>
</evidence>
<evidence type="ECO:0000256" key="1">
    <source>
        <dbReference type="ARBA" id="ARBA00022741"/>
    </source>
</evidence>
<keyword evidence="3" id="KW-0805">Transcription regulation</keyword>
<evidence type="ECO:0000256" key="7">
    <source>
        <dbReference type="PROSITE-ProRule" id="PRU00169"/>
    </source>
</evidence>
<dbReference type="PROSITE" id="PS00688">
    <property type="entry name" value="SIGMA54_INTERACT_3"/>
    <property type="match status" value="1"/>
</dbReference>
<dbReference type="Pfam" id="PF02954">
    <property type="entry name" value="HTH_8"/>
    <property type="match status" value="1"/>
</dbReference>
<keyword evidence="4" id="KW-0238">DNA-binding</keyword>
<dbReference type="InterPro" id="IPR011006">
    <property type="entry name" value="CheY-like_superfamily"/>
</dbReference>
<keyword evidence="1" id="KW-0547">Nucleotide-binding</keyword>
<keyword evidence="5" id="KW-0010">Activator</keyword>
<dbReference type="Gene3D" id="3.40.50.300">
    <property type="entry name" value="P-loop containing nucleotide triphosphate hydrolases"/>
    <property type="match status" value="1"/>
</dbReference>
<protein>
    <submittedName>
        <fullName evidence="10">Sigma-54-dependent Fis family transcriptional regulator</fullName>
    </submittedName>
</protein>
<comment type="caution">
    <text evidence="10">The sequence shown here is derived from an EMBL/GenBank/DDBJ whole genome shotgun (WGS) entry which is preliminary data.</text>
</comment>
<name>A0A832MME2_UNCEI</name>
<dbReference type="EMBL" id="DSQF01000020">
    <property type="protein sequence ID" value="HGZ43716.1"/>
    <property type="molecule type" value="Genomic_DNA"/>
</dbReference>
<evidence type="ECO:0000256" key="5">
    <source>
        <dbReference type="ARBA" id="ARBA00023159"/>
    </source>
</evidence>
<dbReference type="PROSITE" id="PS00676">
    <property type="entry name" value="SIGMA54_INTERACT_2"/>
    <property type="match status" value="1"/>
</dbReference>
<dbReference type="FunFam" id="1.10.8.60:FF:000014">
    <property type="entry name" value="DNA-binding transcriptional regulator NtrC"/>
    <property type="match status" value="1"/>
</dbReference>
<accession>A0A832MME2</accession>
<dbReference type="CDD" id="cd00156">
    <property type="entry name" value="REC"/>
    <property type="match status" value="1"/>
</dbReference>
<dbReference type="Pfam" id="PF00158">
    <property type="entry name" value="Sigma54_activat"/>
    <property type="match status" value="1"/>
</dbReference>
<dbReference type="PANTHER" id="PTHR32071">
    <property type="entry name" value="TRANSCRIPTIONAL REGULATORY PROTEIN"/>
    <property type="match status" value="1"/>
</dbReference>
<dbReference type="Gene3D" id="1.10.8.60">
    <property type="match status" value="1"/>
</dbReference>
<dbReference type="PROSITE" id="PS50045">
    <property type="entry name" value="SIGMA54_INTERACT_4"/>
    <property type="match status" value="1"/>
</dbReference>
<dbReference type="Pfam" id="PF25601">
    <property type="entry name" value="AAA_lid_14"/>
    <property type="match status" value="1"/>
</dbReference>